<feature type="transmembrane region" description="Helical" evidence="6">
    <location>
        <begin position="394"/>
        <end position="417"/>
    </location>
</feature>
<dbReference type="Pfam" id="PF07690">
    <property type="entry name" value="MFS_1"/>
    <property type="match status" value="1"/>
</dbReference>
<feature type="transmembrane region" description="Helical" evidence="6">
    <location>
        <begin position="303"/>
        <end position="324"/>
    </location>
</feature>
<dbReference type="GO" id="GO:0016020">
    <property type="term" value="C:membrane"/>
    <property type="evidence" value="ECO:0007669"/>
    <property type="project" value="UniProtKB-SubCell"/>
</dbReference>
<keyword evidence="4 6" id="KW-0472">Membrane</keyword>
<dbReference type="InterPro" id="IPR036259">
    <property type="entry name" value="MFS_trans_sf"/>
</dbReference>
<evidence type="ECO:0000256" key="5">
    <source>
        <dbReference type="ARBA" id="ARBA00038514"/>
    </source>
</evidence>
<feature type="transmembrane region" description="Helical" evidence="6">
    <location>
        <begin position="7"/>
        <end position="25"/>
    </location>
</feature>
<organism evidence="8 11">
    <name type="scientific">Tatumella citrea</name>
    <name type="common">Pantoea citrea</name>
    <dbReference type="NCBI Taxonomy" id="53336"/>
    <lineage>
        <taxon>Bacteria</taxon>
        <taxon>Pseudomonadati</taxon>
        <taxon>Pseudomonadota</taxon>
        <taxon>Gammaproteobacteria</taxon>
        <taxon>Enterobacterales</taxon>
        <taxon>Erwiniaceae</taxon>
        <taxon>Tatumella</taxon>
    </lineage>
</organism>
<dbReference type="Gene3D" id="1.20.1250.20">
    <property type="entry name" value="MFS general substrate transporter like domains"/>
    <property type="match status" value="2"/>
</dbReference>
<dbReference type="Proteomes" id="UP000195814">
    <property type="component" value="Chromosome"/>
</dbReference>
<evidence type="ECO:0000256" key="6">
    <source>
        <dbReference type="SAM" id="Phobius"/>
    </source>
</evidence>
<evidence type="ECO:0000313" key="11">
    <source>
        <dbReference type="Proteomes" id="UP000195814"/>
    </source>
</evidence>
<feature type="transmembrane region" description="Helical" evidence="6">
    <location>
        <begin position="168"/>
        <end position="187"/>
    </location>
</feature>
<dbReference type="OrthoDB" id="9771451at2"/>
<feature type="transmembrane region" description="Helical" evidence="6">
    <location>
        <begin position="45"/>
        <end position="66"/>
    </location>
</feature>
<dbReference type="AlphaFoldDB" id="A0A1Y0LFW8"/>
<gene>
    <name evidence="8" type="ORF">A7K98_03445</name>
    <name evidence="9" type="ORF">A7K99_03445</name>
</gene>
<keyword evidence="2 6" id="KW-0812">Transmembrane</keyword>
<keyword evidence="10" id="KW-1185">Reference proteome</keyword>
<dbReference type="Proteomes" id="UP000195729">
    <property type="component" value="Chromosome"/>
</dbReference>
<feature type="transmembrane region" description="Helical" evidence="6">
    <location>
        <begin position="364"/>
        <end position="388"/>
    </location>
</feature>
<comment type="similarity">
    <text evidence="5">Belongs to the major facilitator superfamily. Phthalate permease family.</text>
</comment>
<dbReference type="GO" id="GO:0022857">
    <property type="term" value="F:transmembrane transporter activity"/>
    <property type="evidence" value="ECO:0007669"/>
    <property type="project" value="InterPro"/>
</dbReference>
<evidence type="ECO:0000256" key="1">
    <source>
        <dbReference type="ARBA" id="ARBA00004141"/>
    </source>
</evidence>
<evidence type="ECO:0000313" key="10">
    <source>
        <dbReference type="Proteomes" id="UP000195729"/>
    </source>
</evidence>
<dbReference type="SUPFAM" id="SSF103473">
    <property type="entry name" value="MFS general substrate transporter"/>
    <property type="match status" value="1"/>
</dbReference>
<evidence type="ECO:0000256" key="4">
    <source>
        <dbReference type="ARBA" id="ARBA00023136"/>
    </source>
</evidence>
<dbReference type="InterPro" id="IPR050382">
    <property type="entry name" value="MFS_Na/Anion_cotransporter"/>
</dbReference>
<sequence length="438" mass="48320">MAKRSNVRWIIFFLMLMLGAINYIDRASLSIALPYISDEFGLHDAQVIGFIQSGFFWAYALMQIPAGMLADRFKKRTIIALAAVFWGIAQAMVAVCTGVYSLFIARVALGVTESPIMPAGAKLMGTWLTPNERGRGSMLLDGGAPLGTAVGAIVITGLIAFFNDWRMAFVIAGAVTVAMGILVWWYIRNNPGEHPGVNKEELNYLTEANGPAEQKHQPPTFKEVKQCLAQRNVIALICGWCSYSTVFYGLMTWLPFYLQKDRDLNLKDMGMAMAFIFFLCFIGQMLGGYLMDKLRKRGYKDNTVFHSFLSVSAIAAGVGVYLAAQATSPIAVIMWLGVAIFGLRWCSVYWSIPSLLGAQKMAGSIVGIMNFSSNIWSAIVPIVIGYLVSFTGNYYSSMMLFVAAALVYLISSLMINFDRPITVGERHVQPAKQPLTQR</sequence>
<dbReference type="PROSITE" id="PS50850">
    <property type="entry name" value="MFS"/>
    <property type="match status" value="1"/>
</dbReference>
<dbReference type="CDD" id="cd17319">
    <property type="entry name" value="MFS_ExuT_GudP_like"/>
    <property type="match status" value="1"/>
</dbReference>
<dbReference type="RefSeq" id="WP_087487321.1">
    <property type="nucleotide sequence ID" value="NZ_CP015579.1"/>
</dbReference>
<feature type="transmembrane region" description="Helical" evidence="6">
    <location>
        <begin position="78"/>
        <end position="101"/>
    </location>
</feature>
<name>A0A1Y0LFW8_TATCI</name>
<feature type="transmembrane region" description="Helical" evidence="6">
    <location>
        <begin position="270"/>
        <end position="291"/>
    </location>
</feature>
<evidence type="ECO:0000259" key="7">
    <source>
        <dbReference type="PROSITE" id="PS50850"/>
    </source>
</evidence>
<reference evidence="10 11" key="1">
    <citation type="submission" date="2016-05" db="EMBL/GenBank/DDBJ databases">
        <title>Complete genome sequence of two 2,5-diketo-D-glunonic acid producing strain Tatumella citrea.</title>
        <authorList>
            <person name="Duan C."/>
            <person name="Yang J."/>
            <person name="Yang S."/>
        </authorList>
    </citation>
    <scope>NUCLEOTIDE SEQUENCE [LARGE SCALE GENOMIC DNA]</scope>
    <source>
        <strain evidence="9 10">ATCC 39140</strain>
        <strain evidence="8 11">DSM 13699</strain>
    </source>
</reference>
<dbReference type="EMBL" id="CP015579">
    <property type="protein sequence ID" value="ARU92934.1"/>
    <property type="molecule type" value="Genomic_DNA"/>
</dbReference>
<keyword evidence="3 6" id="KW-1133">Transmembrane helix</keyword>
<dbReference type="InterPro" id="IPR011701">
    <property type="entry name" value="MFS"/>
</dbReference>
<evidence type="ECO:0000256" key="3">
    <source>
        <dbReference type="ARBA" id="ARBA00022989"/>
    </source>
</evidence>
<feature type="transmembrane region" description="Helical" evidence="6">
    <location>
        <begin position="330"/>
        <end position="352"/>
    </location>
</feature>
<feature type="domain" description="Major facilitator superfamily (MFS) profile" evidence="7">
    <location>
        <begin position="11"/>
        <end position="423"/>
    </location>
</feature>
<dbReference type="PANTHER" id="PTHR11662:SF399">
    <property type="entry name" value="FI19708P1-RELATED"/>
    <property type="match status" value="1"/>
</dbReference>
<comment type="subcellular location">
    <subcellularLocation>
        <location evidence="1">Membrane</location>
        <topology evidence="1">Multi-pass membrane protein</topology>
    </subcellularLocation>
</comment>
<feature type="transmembrane region" description="Helical" evidence="6">
    <location>
        <begin position="233"/>
        <end position="258"/>
    </location>
</feature>
<dbReference type="KEGG" id="tci:A7K98_03445"/>
<dbReference type="EMBL" id="CP015581">
    <property type="protein sequence ID" value="ARU96973.1"/>
    <property type="molecule type" value="Genomic_DNA"/>
</dbReference>
<protein>
    <submittedName>
        <fullName evidence="8">MFS transporter</fullName>
    </submittedName>
</protein>
<evidence type="ECO:0000313" key="8">
    <source>
        <dbReference type="EMBL" id="ARU92934.1"/>
    </source>
</evidence>
<dbReference type="InterPro" id="IPR020846">
    <property type="entry name" value="MFS_dom"/>
</dbReference>
<evidence type="ECO:0000313" key="9">
    <source>
        <dbReference type="EMBL" id="ARU96973.1"/>
    </source>
</evidence>
<dbReference type="PANTHER" id="PTHR11662">
    <property type="entry name" value="SOLUTE CARRIER FAMILY 17"/>
    <property type="match status" value="1"/>
</dbReference>
<proteinExistence type="inferred from homology"/>
<evidence type="ECO:0000256" key="2">
    <source>
        <dbReference type="ARBA" id="ARBA00022692"/>
    </source>
</evidence>
<accession>A0A1Y0LFW8</accession>